<comment type="similarity">
    <text evidence="3 13">Belongs to the CDP-alcohol phosphatidyltransferase class-I family.</text>
</comment>
<comment type="cofactor">
    <cofactor evidence="1">
        <name>Mn(2+)</name>
        <dbReference type="ChEBI" id="CHEBI:29035"/>
    </cofactor>
</comment>
<accession>A0A2P2JUV7</accession>
<reference evidence="15" key="1">
    <citation type="submission" date="2018-02" db="EMBL/GenBank/DDBJ databases">
        <title>Rhizophora mucronata_Transcriptome.</title>
        <authorList>
            <person name="Meera S.P."/>
            <person name="Sreeshan A."/>
            <person name="Augustine A."/>
        </authorList>
    </citation>
    <scope>NUCLEOTIDE SEQUENCE</scope>
    <source>
        <tissue evidence="15">Leaf</tissue>
    </source>
</reference>
<evidence type="ECO:0000256" key="2">
    <source>
        <dbReference type="ARBA" id="ARBA00004141"/>
    </source>
</evidence>
<proteinExistence type="inferred from homology"/>
<keyword evidence="6 14" id="KW-0812">Transmembrane</keyword>
<dbReference type="GO" id="GO:0005739">
    <property type="term" value="C:mitochondrion"/>
    <property type="evidence" value="ECO:0007669"/>
    <property type="project" value="TreeGrafter"/>
</dbReference>
<evidence type="ECO:0000256" key="6">
    <source>
        <dbReference type="ARBA" id="ARBA00022692"/>
    </source>
</evidence>
<evidence type="ECO:0000256" key="7">
    <source>
        <dbReference type="ARBA" id="ARBA00022946"/>
    </source>
</evidence>
<dbReference type="FunFam" id="1.20.120.1760:FF:000020">
    <property type="entry name" value="cardiolipin synthase (CMP-forming), mitochondrial"/>
    <property type="match status" value="1"/>
</dbReference>
<dbReference type="InterPro" id="IPR000462">
    <property type="entry name" value="CDP-OH_P_trans"/>
</dbReference>
<dbReference type="EMBL" id="GGEC01016762">
    <property type="protein sequence ID" value="MBW97245.1"/>
    <property type="molecule type" value="Transcribed_RNA"/>
</dbReference>
<keyword evidence="10 14" id="KW-0472">Membrane</keyword>
<keyword evidence="12" id="KW-1208">Phospholipid metabolism</keyword>
<dbReference type="Pfam" id="PF01066">
    <property type="entry name" value="CDP-OH_P_transf"/>
    <property type="match status" value="1"/>
</dbReference>
<evidence type="ECO:0000256" key="10">
    <source>
        <dbReference type="ARBA" id="ARBA00023136"/>
    </source>
</evidence>
<keyword evidence="5 13" id="KW-0808">Transferase</keyword>
<dbReference type="PANTHER" id="PTHR14269:SF60">
    <property type="entry name" value="CARDIOLIPIN SYNTHASE (CMP-FORMING)"/>
    <property type="match status" value="1"/>
</dbReference>
<evidence type="ECO:0000313" key="15">
    <source>
        <dbReference type="EMBL" id="MBW97245.1"/>
    </source>
</evidence>
<dbReference type="GO" id="GO:0016020">
    <property type="term" value="C:membrane"/>
    <property type="evidence" value="ECO:0007669"/>
    <property type="project" value="UniProtKB-SubCell"/>
</dbReference>
<evidence type="ECO:0000256" key="4">
    <source>
        <dbReference type="ARBA" id="ARBA00022516"/>
    </source>
</evidence>
<feature type="transmembrane region" description="Helical" evidence="14">
    <location>
        <begin position="307"/>
        <end position="328"/>
    </location>
</feature>
<evidence type="ECO:0000256" key="12">
    <source>
        <dbReference type="ARBA" id="ARBA00023264"/>
    </source>
</evidence>
<dbReference type="PANTHER" id="PTHR14269">
    <property type="entry name" value="CDP-DIACYLGLYCEROL--GLYCEROL-3-PHOSPHATE 3-PHOSPHATIDYLTRANSFERASE-RELATED"/>
    <property type="match status" value="1"/>
</dbReference>
<evidence type="ECO:0000256" key="8">
    <source>
        <dbReference type="ARBA" id="ARBA00022989"/>
    </source>
</evidence>
<keyword evidence="11" id="KW-0594">Phospholipid biosynthesis</keyword>
<organism evidence="15">
    <name type="scientific">Rhizophora mucronata</name>
    <name type="common">Asiatic mangrove</name>
    <dbReference type="NCBI Taxonomy" id="61149"/>
    <lineage>
        <taxon>Eukaryota</taxon>
        <taxon>Viridiplantae</taxon>
        <taxon>Streptophyta</taxon>
        <taxon>Embryophyta</taxon>
        <taxon>Tracheophyta</taxon>
        <taxon>Spermatophyta</taxon>
        <taxon>Magnoliopsida</taxon>
        <taxon>eudicotyledons</taxon>
        <taxon>Gunneridae</taxon>
        <taxon>Pentapetalae</taxon>
        <taxon>rosids</taxon>
        <taxon>fabids</taxon>
        <taxon>Malpighiales</taxon>
        <taxon>Rhizophoraceae</taxon>
        <taxon>Rhizophora</taxon>
    </lineage>
</organism>
<evidence type="ECO:0000256" key="11">
    <source>
        <dbReference type="ARBA" id="ARBA00023209"/>
    </source>
</evidence>
<evidence type="ECO:0000256" key="5">
    <source>
        <dbReference type="ARBA" id="ARBA00022679"/>
    </source>
</evidence>
<dbReference type="InterPro" id="IPR043130">
    <property type="entry name" value="CDP-OH_PTrfase_TM_dom"/>
</dbReference>
<dbReference type="InterPro" id="IPR050324">
    <property type="entry name" value="CDP-alcohol_PTase-I"/>
</dbReference>
<dbReference type="PROSITE" id="PS00379">
    <property type="entry name" value="CDP_ALCOHOL_P_TRANSF"/>
    <property type="match status" value="1"/>
</dbReference>
<evidence type="ECO:0000256" key="9">
    <source>
        <dbReference type="ARBA" id="ARBA00023098"/>
    </source>
</evidence>
<keyword evidence="8 14" id="KW-1133">Transmembrane helix</keyword>
<keyword evidence="9" id="KW-0443">Lipid metabolism</keyword>
<keyword evidence="4" id="KW-0444">Lipid biosynthesis</keyword>
<keyword evidence="7" id="KW-0809">Transit peptide</keyword>
<dbReference type="InterPro" id="IPR048254">
    <property type="entry name" value="CDP_ALCOHOL_P_TRANSF_CS"/>
</dbReference>
<evidence type="ECO:0000256" key="13">
    <source>
        <dbReference type="RuleBase" id="RU003750"/>
    </source>
</evidence>
<evidence type="ECO:0000256" key="3">
    <source>
        <dbReference type="ARBA" id="ARBA00010441"/>
    </source>
</evidence>
<dbReference type="AlphaFoldDB" id="A0A2P2JUV7"/>
<evidence type="ECO:0000256" key="14">
    <source>
        <dbReference type="SAM" id="Phobius"/>
    </source>
</evidence>
<name>A0A2P2JUV7_RHIMU</name>
<sequence length="333" mass="36674">MATFRSLKTLINKNRNEKIRTFLTAATTSLIPSPYAPPSLHPLDFPPPHRFLSPLSKWVAAAPHFHGPLFLSSPPWNLSQSSVPRHFRGGSFLALRKVDALSLDLLRSRVGSRLLLGQGREVDRLEEVEEDGAVRNGLMESFVNLPNLISIARLLSGPLLGWMILNERYSAAFLGLAISGATDWLDGYVARKMKNDSVVGSYLDPLADKVLVASVALAMVQKGLLHPGLVGLVVFRDIVLVGGAVYHRASSLGWKWNSWYDFLNLDGTRREKVEPLFISKVNTVFQLVLVAGALLQPELGTEETQLYITYLSWLVALTTVASGAAYGVQNMKK</sequence>
<dbReference type="GO" id="GO:0032049">
    <property type="term" value="P:cardiolipin biosynthetic process"/>
    <property type="evidence" value="ECO:0007669"/>
    <property type="project" value="TreeGrafter"/>
</dbReference>
<dbReference type="Gene3D" id="1.20.120.1760">
    <property type="match status" value="1"/>
</dbReference>
<comment type="subcellular location">
    <subcellularLocation>
        <location evidence="2">Membrane</location>
        <topology evidence="2">Multi-pass membrane protein</topology>
    </subcellularLocation>
</comment>
<protein>
    <submittedName>
        <fullName evidence="15">Uncharacterized protein</fullName>
    </submittedName>
</protein>
<evidence type="ECO:0000256" key="1">
    <source>
        <dbReference type="ARBA" id="ARBA00001936"/>
    </source>
</evidence>
<dbReference type="GO" id="GO:0043337">
    <property type="term" value="F:cardiolipin synthase (CMP-forming)"/>
    <property type="evidence" value="ECO:0007669"/>
    <property type="project" value="TreeGrafter"/>
</dbReference>